<dbReference type="EMBL" id="AGNL01003007">
    <property type="protein sequence ID" value="EJK75313.1"/>
    <property type="molecule type" value="Genomic_DNA"/>
</dbReference>
<name>K0T9A7_THAOC</name>
<reference evidence="2 3" key="1">
    <citation type="journal article" date="2012" name="Genome Biol.">
        <title>Genome and low-iron response of an oceanic diatom adapted to chronic iron limitation.</title>
        <authorList>
            <person name="Lommer M."/>
            <person name="Specht M."/>
            <person name="Roy A.S."/>
            <person name="Kraemer L."/>
            <person name="Andreson R."/>
            <person name="Gutowska M.A."/>
            <person name="Wolf J."/>
            <person name="Bergner S.V."/>
            <person name="Schilhabel M.B."/>
            <person name="Klostermeier U.C."/>
            <person name="Beiko R.G."/>
            <person name="Rosenstiel P."/>
            <person name="Hippler M."/>
            <person name="Laroche J."/>
        </authorList>
    </citation>
    <scope>NUCLEOTIDE SEQUENCE [LARGE SCALE GENOMIC DNA]</scope>
    <source>
        <strain evidence="2 3">CCMP1005</strain>
    </source>
</reference>
<dbReference type="SUPFAM" id="SSF56672">
    <property type="entry name" value="DNA/RNA polymerases"/>
    <property type="match status" value="1"/>
</dbReference>
<feature type="compositionally biased region" description="Gly residues" evidence="1">
    <location>
        <begin position="151"/>
        <end position="163"/>
    </location>
</feature>
<organism evidence="2 3">
    <name type="scientific">Thalassiosira oceanica</name>
    <name type="common">Marine diatom</name>
    <dbReference type="NCBI Taxonomy" id="159749"/>
    <lineage>
        <taxon>Eukaryota</taxon>
        <taxon>Sar</taxon>
        <taxon>Stramenopiles</taxon>
        <taxon>Ochrophyta</taxon>
        <taxon>Bacillariophyta</taxon>
        <taxon>Coscinodiscophyceae</taxon>
        <taxon>Thalassiosirophycidae</taxon>
        <taxon>Thalassiosirales</taxon>
        <taxon>Thalassiosiraceae</taxon>
        <taxon>Thalassiosira</taxon>
    </lineage>
</organism>
<feature type="non-terminal residue" evidence="2">
    <location>
        <position position="1"/>
    </location>
</feature>
<dbReference type="InterPro" id="IPR043502">
    <property type="entry name" value="DNA/RNA_pol_sf"/>
</dbReference>
<evidence type="ECO:0000313" key="3">
    <source>
        <dbReference type="Proteomes" id="UP000266841"/>
    </source>
</evidence>
<proteinExistence type="predicted"/>
<evidence type="ECO:0000256" key="1">
    <source>
        <dbReference type="SAM" id="MobiDB-lite"/>
    </source>
</evidence>
<evidence type="ECO:0000313" key="2">
    <source>
        <dbReference type="EMBL" id="EJK75313.1"/>
    </source>
</evidence>
<protein>
    <submittedName>
        <fullName evidence="2">Uncharacterized protein</fullName>
    </submittedName>
</protein>
<gene>
    <name evidence="2" type="ORF">THAOC_02965</name>
</gene>
<keyword evidence="3" id="KW-1185">Reference proteome</keyword>
<comment type="caution">
    <text evidence="2">The sequence shown here is derived from an EMBL/GenBank/DDBJ whole genome shotgun (WGS) entry which is preliminary data.</text>
</comment>
<feature type="compositionally biased region" description="Polar residues" evidence="1">
    <location>
        <begin position="135"/>
        <end position="144"/>
    </location>
</feature>
<dbReference type="Proteomes" id="UP000266841">
    <property type="component" value="Unassembled WGS sequence"/>
</dbReference>
<feature type="region of interest" description="Disordered" evidence="1">
    <location>
        <begin position="123"/>
        <end position="168"/>
    </location>
</feature>
<sequence>TVKADDAQVPEHLWNRRIDQGFQFDDDVNQEELRQQTYSAFRKFGWLLFMKGLRHDCAQFMEDKYGKEWSTRARKTSDGKLTELGRDQQAIMNIIWHATHTNWFEFKAGSKLVHLRFPRPVPEDRERRRPGVFRTSGTDVQETPATYPGPSGSGSSSGKGGEGPQAQGEDDVRMVYDATANDLNDRVWAPSFWLPSVQSLVRALDKDCWMTDRDVGEMFHNFQLHYKALPYTGIDLVPIYEGVETTESMLAHWDRCLMGFRSSPYNSVKLLLIIEEVVKGDRHNSGTDPLTGAELNPFNWESIRLNLPGPGYDPGWALLGIQGSQRRASRL</sequence>
<dbReference type="OrthoDB" id="48282at2759"/>
<accession>K0T9A7</accession>
<dbReference type="AlphaFoldDB" id="K0T9A7"/>